<feature type="region of interest" description="Disordered" evidence="1">
    <location>
        <begin position="384"/>
        <end position="404"/>
    </location>
</feature>
<feature type="compositionally biased region" description="Acidic residues" evidence="1">
    <location>
        <begin position="391"/>
        <end position="403"/>
    </location>
</feature>
<comment type="caution">
    <text evidence="2">The sequence shown here is derived from an EMBL/GenBank/DDBJ whole genome shotgun (WGS) entry which is preliminary data.</text>
</comment>
<sequence>MDCEYTTTAADRWKAFCHSAHIEEHPCSDDLLVVPESLPSNLPTLITESLVDRVAEKVAHIPVVQLAQMDALRTQGKCNLVEEDPHDFQGNMHHLCRLYSKFMVATTPTPVNPKPPEALVRRAVDDLFELVFQTSRHGFAYYAMESKVNVVRYDHHNVRNGPKPVATADGAVLLSFHDEFKILSNLGDWFVGAGPELSFAYALSYVEFKGGLNNNGPQAILDSAALQAVHRAWGLPFKSYSFSIHHNIVDVIISWWVPSDDTADTTGYSYRYFRRDNWFALSDPLGWFKFYAFLCRLRTYHSTILEHLRRTLPARTARQEDVFHQEGLHPIPEGSGGGGGASHDAGQLPMPGNSRDMEMTDKEMIAMGEDAFSGSRQVSVEEFCQGGHSDESDEGDESCEDEENIKFSIDIERLHAWRSDVPDSPTLYSQYHRSIDETGNERAGVSTPL</sequence>
<evidence type="ECO:0000313" key="2">
    <source>
        <dbReference type="EMBL" id="KAK7061859.1"/>
    </source>
</evidence>
<reference evidence="2 3" key="1">
    <citation type="journal article" date="2024" name="J Genomics">
        <title>Draft genome sequencing and assembly of Favolaschia claudopus CIRM-BRFM 2984 isolated from oak limbs.</title>
        <authorList>
            <person name="Navarro D."/>
            <person name="Drula E."/>
            <person name="Chaduli D."/>
            <person name="Cazenave R."/>
            <person name="Ahrendt S."/>
            <person name="Wang J."/>
            <person name="Lipzen A."/>
            <person name="Daum C."/>
            <person name="Barry K."/>
            <person name="Grigoriev I.V."/>
            <person name="Favel A."/>
            <person name="Rosso M.N."/>
            <person name="Martin F."/>
        </authorList>
    </citation>
    <scope>NUCLEOTIDE SEQUENCE [LARGE SCALE GENOMIC DNA]</scope>
    <source>
        <strain evidence="2 3">CIRM-BRFM 2984</strain>
    </source>
</reference>
<protein>
    <submittedName>
        <fullName evidence="2">Uncharacterized protein</fullName>
    </submittedName>
</protein>
<dbReference type="Proteomes" id="UP001362999">
    <property type="component" value="Unassembled WGS sequence"/>
</dbReference>
<feature type="region of interest" description="Disordered" evidence="1">
    <location>
        <begin position="421"/>
        <end position="449"/>
    </location>
</feature>
<dbReference type="EMBL" id="JAWWNJ010000002">
    <property type="protein sequence ID" value="KAK7061859.1"/>
    <property type="molecule type" value="Genomic_DNA"/>
</dbReference>
<name>A0AAW0EBQ6_9AGAR</name>
<evidence type="ECO:0000256" key="1">
    <source>
        <dbReference type="SAM" id="MobiDB-lite"/>
    </source>
</evidence>
<accession>A0AAW0EBQ6</accession>
<proteinExistence type="predicted"/>
<evidence type="ECO:0000313" key="3">
    <source>
        <dbReference type="Proteomes" id="UP001362999"/>
    </source>
</evidence>
<gene>
    <name evidence="2" type="ORF">R3P38DRAFT_2831978</name>
</gene>
<feature type="region of interest" description="Disordered" evidence="1">
    <location>
        <begin position="327"/>
        <end position="356"/>
    </location>
</feature>
<organism evidence="2 3">
    <name type="scientific">Favolaschia claudopus</name>
    <dbReference type="NCBI Taxonomy" id="2862362"/>
    <lineage>
        <taxon>Eukaryota</taxon>
        <taxon>Fungi</taxon>
        <taxon>Dikarya</taxon>
        <taxon>Basidiomycota</taxon>
        <taxon>Agaricomycotina</taxon>
        <taxon>Agaricomycetes</taxon>
        <taxon>Agaricomycetidae</taxon>
        <taxon>Agaricales</taxon>
        <taxon>Marasmiineae</taxon>
        <taxon>Mycenaceae</taxon>
        <taxon>Favolaschia</taxon>
    </lineage>
</organism>
<dbReference type="AlphaFoldDB" id="A0AAW0EBQ6"/>
<keyword evidence="3" id="KW-1185">Reference proteome</keyword>